<keyword evidence="3" id="KW-1003">Cell membrane</keyword>
<dbReference type="GO" id="GO:0005886">
    <property type="term" value="C:plasma membrane"/>
    <property type="evidence" value="ECO:0007669"/>
    <property type="project" value="UniProtKB-SubCell"/>
</dbReference>
<dbReference type="InterPro" id="IPR007353">
    <property type="entry name" value="DUF421"/>
</dbReference>
<dbReference type="PANTHER" id="PTHR34582">
    <property type="entry name" value="UPF0702 TRANSMEMBRANE PROTEIN YCAP"/>
    <property type="match status" value="1"/>
</dbReference>
<dbReference type="AlphaFoldDB" id="A0A3R5QYI0"/>
<evidence type="ECO:0000313" key="10">
    <source>
        <dbReference type="Proteomes" id="UP000286268"/>
    </source>
</evidence>
<dbReference type="Pfam" id="PF04239">
    <property type="entry name" value="DUF421"/>
    <property type="match status" value="1"/>
</dbReference>
<comment type="subcellular location">
    <subcellularLocation>
        <location evidence="1">Cell membrane</location>
        <topology evidence="1">Multi-pass membrane protein</topology>
    </subcellularLocation>
</comment>
<feature type="transmembrane region" description="Helical" evidence="7">
    <location>
        <begin position="57"/>
        <end position="75"/>
    </location>
</feature>
<evidence type="ECO:0000313" key="9">
    <source>
        <dbReference type="EMBL" id="QAA35240.1"/>
    </source>
</evidence>
<reference evidence="9 10" key="1">
    <citation type="submission" date="2018-01" db="EMBL/GenBank/DDBJ databases">
        <title>Genome Sequencing and Assembly of Anaerobacter polyendosporus strain CT4.</title>
        <authorList>
            <person name="Tachaapaikoon C."/>
            <person name="Sutheeworapong S."/>
            <person name="Jenjaroenpun P."/>
            <person name="Wongsurawat T."/>
            <person name="Nookeaw I."/>
            <person name="Cheawchanlertfa P."/>
            <person name="Kosugi A."/>
            <person name="Cheevadhanarak S."/>
            <person name="Ratanakhanokchai K."/>
        </authorList>
    </citation>
    <scope>NUCLEOTIDE SEQUENCE [LARGE SCALE GENOMIC DNA]</scope>
    <source>
        <strain evidence="9 10">CT4</strain>
    </source>
</reference>
<feature type="domain" description="YetF C-terminal" evidence="8">
    <location>
        <begin position="78"/>
        <end position="190"/>
    </location>
</feature>
<evidence type="ECO:0000256" key="1">
    <source>
        <dbReference type="ARBA" id="ARBA00004651"/>
    </source>
</evidence>
<dbReference type="Proteomes" id="UP000286268">
    <property type="component" value="Chromosome"/>
</dbReference>
<organism evidence="9 10">
    <name type="scientific">Clostridium manihotivorum</name>
    <dbReference type="NCBI Taxonomy" id="2320868"/>
    <lineage>
        <taxon>Bacteria</taxon>
        <taxon>Bacillati</taxon>
        <taxon>Bacillota</taxon>
        <taxon>Clostridia</taxon>
        <taxon>Eubacteriales</taxon>
        <taxon>Clostridiaceae</taxon>
        <taxon>Clostridium</taxon>
    </lineage>
</organism>
<dbReference type="Gene3D" id="3.30.240.20">
    <property type="entry name" value="bsu07140 like domains"/>
    <property type="match status" value="1"/>
</dbReference>
<evidence type="ECO:0000256" key="3">
    <source>
        <dbReference type="ARBA" id="ARBA00022475"/>
    </source>
</evidence>
<feature type="transmembrane region" description="Helical" evidence="7">
    <location>
        <begin position="6"/>
        <end position="24"/>
    </location>
</feature>
<protein>
    <submittedName>
        <fullName evidence="9">DUF421 domain-containing protein</fullName>
    </submittedName>
</protein>
<dbReference type="PANTHER" id="PTHR34582:SF2">
    <property type="entry name" value="UPF0702 TRANSMEMBRANE PROTEIN YDFR"/>
    <property type="match status" value="1"/>
</dbReference>
<keyword evidence="4 7" id="KW-0812">Transmembrane</keyword>
<dbReference type="KEGG" id="cmah:C1I91_06965"/>
<comment type="similarity">
    <text evidence="2">Belongs to the UPF0702 family.</text>
</comment>
<evidence type="ECO:0000259" key="8">
    <source>
        <dbReference type="Pfam" id="PF04239"/>
    </source>
</evidence>
<gene>
    <name evidence="9" type="ORF">C1I91_06965</name>
</gene>
<evidence type="ECO:0000256" key="4">
    <source>
        <dbReference type="ARBA" id="ARBA00022692"/>
    </source>
</evidence>
<dbReference type="InterPro" id="IPR023090">
    <property type="entry name" value="UPF0702_alpha/beta_dom_sf"/>
</dbReference>
<proteinExistence type="inferred from homology"/>
<evidence type="ECO:0000256" key="2">
    <source>
        <dbReference type="ARBA" id="ARBA00006448"/>
    </source>
</evidence>
<name>A0A3R5QYI0_9CLOT</name>
<keyword evidence="5 7" id="KW-1133">Transmembrane helix</keyword>
<evidence type="ECO:0000256" key="5">
    <source>
        <dbReference type="ARBA" id="ARBA00022989"/>
    </source>
</evidence>
<keyword evidence="10" id="KW-1185">Reference proteome</keyword>
<dbReference type="EMBL" id="CP025746">
    <property type="protein sequence ID" value="QAA35240.1"/>
    <property type="molecule type" value="Genomic_DNA"/>
</dbReference>
<dbReference type="OrthoDB" id="1796697at2"/>
<evidence type="ECO:0000256" key="7">
    <source>
        <dbReference type="SAM" id="Phobius"/>
    </source>
</evidence>
<accession>A0A3R5QYI0</accession>
<sequence length="202" mass="22882">MSMSLIWKAMVIFFCGTLVLRLGGRKSISQMTIAQTVVMIGMGELIIQPLADKSLTLTFIAAFTLVIFMLILEYLELKFNFIENIFSGKAVIVIDDGKLNTENMKKLRLTVDRLETRLRQIGVSSIDEVKYATIEVSGQIGYELKDDMKPLTKGEFFDILSEIPELKSKIQQYRINKNGDLDKSILGEIKNPDLKNNPNKLK</sequence>
<evidence type="ECO:0000256" key="6">
    <source>
        <dbReference type="ARBA" id="ARBA00023136"/>
    </source>
</evidence>
<keyword evidence="6 7" id="KW-0472">Membrane</keyword>